<evidence type="ECO:0000256" key="1">
    <source>
        <dbReference type="SAM" id="MobiDB-lite"/>
    </source>
</evidence>
<evidence type="ECO:0000313" key="4">
    <source>
        <dbReference type="Proteomes" id="UP000298061"/>
    </source>
</evidence>
<evidence type="ECO:0000313" key="3">
    <source>
        <dbReference type="EMBL" id="TFY74835.1"/>
    </source>
</evidence>
<feature type="compositionally biased region" description="Low complexity" evidence="1">
    <location>
        <begin position="98"/>
        <end position="110"/>
    </location>
</feature>
<dbReference type="AlphaFoldDB" id="A0A4Y9ZJR3"/>
<gene>
    <name evidence="3" type="ORF">EWM64_g9177</name>
</gene>
<accession>A0A4Y9ZJR3</accession>
<keyword evidence="4" id="KW-1185">Reference proteome</keyword>
<dbReference type="Proteomes" id="UP000298061">
    <property type="component" value="Unassembled WGS sequence"/>
</dbReference>
<dbReference type="EMBL" id="SFCI01001850">
    <property type="protein sequence ID" value="TFY74835.1"/>
    <property type="molecule type" value="Genomic_DNA"/>
</dbReference>
<dbReference type="Pfam" id="PF25597">
    <property type="entry name" value="SH3_retrovirus"/>
    <property type="match status" value="1"/>
</dbReference>
<organism evidence="3 4">
    <name type="scientific">Hericium alpestre</name>
    <dbReference type="NCBI Taxonomy" id="135208"/>
    <lineage>
        <taxon>Eukaryota</taxon>
        <taxon>Fungi</taxon>
        <taxon>Dikarya</taxon>
        <taxon>Basidiomycota</taxon>
        <taxon>Agaricomycotina</taxon>
        <taxon>Agaricomycetes</taxon>
        <taxon>Russulales</taxon>
        <taxon>Hericiaceae</taxon>
        <taxon>Hericium</taxon>
    </lineage>
</organism>
<sequence>MENWCKLDPRADEGHFMGYTTDSKGIIVYWLKHHMMTVERNVIWDDSALLPVTDKPPEAWLVDLFSGPSNKEWVILDRDDAAPSDGSMPAANASDCDPPTTLAPAATAPAAPHPAPDALMHDLSCTASATAPHL</sequence>
<protein>
    <recommendedName>
        <fullName evidence="2">Retroviral polymerase SH3-like domain-containing protein</fullName>
    </recommendedName>
</protein>
<dbReference type="InterPro" id="IPR057670">
    <property type="entry name" value="SH3_retrovirus"/>
</dbReference>
<name>A0A4Y9ZJR3_9AGAM</name>
<feature type="region of interest" description="Disordered" evidence="1">
    <location>
        <begin position="78"/>
        <end position="119"/>
    </location>
</feature>
<proteinExistence type="predicted"/>
<evidence type="ECO:0000259" key="2">
    <source>
        <dbReference type="Pfam" id="PF25597"/>
    </source>
</evidence>
<reference evidence="3 4" key="1">
    <citation type="submission" date="2019-02" db="EMBL/GenBank/DDBJ databases">
        <title>Genome sequencing of the rare red list fungi Hericium alpestre (H. flagellum).</title>
        <authorList>
            <person name="Buettner E."/>
            <person name="Kellner H."/>
        </authorList>
    </citation>
    <scope>NUCLEOTIDE SEQUENCE [LARGE SCALE GENOMIC DNA]</scope>
    <source>
        <strain evidence="3 4">DSM 108284</strain>
    </source>
</reference>
<feature type="domain" description="Retroviral polymerase SH3-like" evidence="2">
    <location>
        <begin position="6"/>
        <end position="55"/>
    </location>
</feature>
<dbReference type="OrthoDB" id="2640446at2759"/>
<comment type="caution">
    <text evidence="3">The sequence shown here is derived from an EMBL/GenBank/DDBJ whole genome shotgun (WGS) entry which is preliminary data.</text>
</comment>